<accession>A0A2K3MTP5</accession>
<proteinExistence type="predicted"/>
<dbReference type="Pfam" id="PF13966">
    <property type="entry name" value="zf-RVT"/>
    <property type="match status" value="1"/>
</dbReference>
<sequence>MEWKIPTSIMQQDASIRVRIDQVIIPHQPLEDRLVWCSSKDGYLSAKQAYEFLNPPLLQLRWTVWIWHTFVPPSSSFVAWRCFHNKMPTDENLMKRGCIIVSLEHAASTIGYCGGNPCAALHMVGAEWHTLQQCEDYVTDCKDQNFNIKLSSMLASGLSNGTEKEILQQLFVAPRPATSSVRLRLVLWKSPTIGWMKVNTDVSVITTSAASGARGSITNQMETAATTSASEFHAQNSVTNMHIINNQVGALVLHQEGENRQGQHSINGYAGEFVKAKSLWKEAYIPPQEAEAIGLYETLFWPRELGFSV</sequence>
<dbReference type="AlphaFoldDB" id="A0A2K3MTP5"/>
<dbReference type="EMBL" id="ASHM01012243">
    <property type="protein sequence ID" value="PNX94193.1"/>
    <property type="molecule type" value="Genomic_DNA"/>
</dbReference>
<organism evidence="2 3">
    <name type="scientific">Trifolium pratense</name>
    <name type="common">Red clover</name>
    <dbReference type="NCBI Taxonomy" id="57577"/>
    <lineage>
        <taxon>Eukaryota</taxon>
        <taxon>Viridiplantae</taxon>
        <taxon>Streptophyta</taxon>
        <taxon>Embryophyta</taxon>
        <taxon>Tracheophyta</taxon>
        <taxon>Spermatophyta</taxon>
        <taxon>Magnoliopsida</taxon>
        <taxon>eudicotyledons</taxon>
        <taxon>Gunneridae</taxon>
        <taxon>Pentapetalae</taxon>
        <taxon>rosids</taxon>
        <taxon>fabids</taxon>
        <taxon>Fabales</taxon>
        <taxon>Fabaceae</taxon>
        <taxon>Papilionoideae</taxon>
        <taxon>50 kb inversion clade</taxon>
        <taxon>NPAAA clade</taxon>
        <taxon>Hologalegina</taxon>
        <taxon>IRL clade</taxon>
        <taxon>Trifolieae</taxon>
        <taxon>Trifolium</taxon>
    </lineage>
</organism>
<dbReference type="InterPro" id="IPR026960">
    <property type="entry name" value="RVT-Znf"/>
</dbReference>
<reference evidence="2 3" key="2">
    <citation type="journal article" date="2017" name="Front. Plant Sci.">
        <title>Gene Classification and Mining of Molecular Markers Useful in Red Clover (Trifolium pratense) Breeding.</title>
        <authorList>
            <person name="Istvanek J."/>
            <person name="Dluhosova J."/>
            <person name="Dluhos P."/>
            <person name="Patkova L."/>
            <person name="Nedelnik J."/>
            <person name="Repkova J."/>
        </authorList>
    </citation>
    <scope>NUCLEOTIDE SEQUENCE [LARGE SCALE GENOMIC DNA]</scope>
    <source>
        <strain evidence="3">cv. Tatra</strain>
        <tissue evidence="2">Young leaves</tissue>
    </source>
</reference>
<name>A0A2K3MTP5_TRIPR</name>
<comment type="caution">
    <text evidence="2">The sequence shown here is derived from an EMBL/GenBank/DDBJ whole genome shotgun (WGS) entry which is preliminary data.</text>
</comment>
<dbReference type="Proteomes" id="UP000236291">
    <property type="component" value="Unassembled WGS sequence"/>
</dbReference>
<reference evidence="2 3" key="1">
    <citation type="journal article" date="2014" name="Am. J. Bot.">
        <title>Genome assembly and annotation for red clover (Trifolium pratense; Fabaceae).</title>
        <authorList>
            <person name="Istvanek J."/>
            <person name="Jaros M."/>
            <person name="Krenek A."/>
            <person name="Repkova J."/>
        </authorList>
    </citation>
    <scope>NUCLEOTIDE SEQUENCE [LARGE SCALE GENOMIC DNA]</scope>
    <source>
        <strain evidence="3">cv. Tatra</strain>
        <tissue evidence="2">Young leaves</tissue>
    </source>
</reference>
<protein>
    <submittedName>
        <fullName evidence="2">Ribonuclease H</fullName>
    </submittedName>
</protein>
<feature type="domain" description="Reverse transcriptase zinc-binding" evidence="1">
    <location>
        <begin position="45"/>
        <end position="100"/>
    </location>
</feature>
<evidence type="ECO:0000259" key="1">
    <source>
        <dbReference type="Pfam" id="PF13966"/>
    </source>
</evidence>
<evidence type="ECO:0000313" key="2">
    <source>
        <dbReference type="EMBL" id="PNX94193.1"/>
    </source>
</evidence>
<gene>
    <name evidence="2" type="ORF">L195_g017363</name>
</gene>
<evidence type="ECO:0000313" key="3">
    <source>
        <dbReference type="Proteomes" id="UP000236291"/>
    </source>
</evidence>